<organism evidence="3 4">
    <name type="scientific">Cyclotella cryptica</name>
    <dbReference type="NCBI Taxonomy" id="29204"/>
    <lineage>
        <taxon>Eukaryota</taxon>
        <taxon>Sar</taxon>
        <taxon>Stramenopiles</taxon>
        <taxon>Ochrophyta</taxon>
        <taxon>Bacillariophyta</taxon>
        <taxon>Coscinodiscophyceae</taxon>
        <taxon>Thalassiosirophycidae</taxon>
        <taxon>Stephanodiscales</taxon>
        <taxon>Stephanodiscaceae</taxon>
        <taxon>Cyclotella</taxon>
    </lineage>
</organism>
<evidence type="ECO:0000256" key="2">
    <source>
        <dbReference type="SAM" id="Phobius"/>
    </source>
</evidence>
<reference evidence="3 4" key="1">
    <citation type="journal article" date="2020" name="G3 (Bethesda)">
        <title>Improved Reference Genome for Cyclotella cryptica CCMP332, a Model for Cell Wall Morphogenesis, Salinity Adaptation, and Lipid Production in Diatoms (Bacillariophyta).</title>
        <authorList>
            <person name="Roberts W.R."/>
            <person name="Downey K.M."/>
            <person name="Ruck E.C."/>
            <person name="Traller J.C."/>
            <person name="Alverson A.J."/>
        </authorList>
    </citation>
    <scope>NUCLEOTIDE SEQUENCE [LARGE SCALE GENOMIC DNA]</scope>
    <source>
        <strain evidence="3 4">CCMP332</strain>
    </source>
</reference>
<gene>
    <name evidence="3" type="ORF">HJC23_012856</name>
</gene>
<dbReference type="Proteomes" id="UP001516023">
    <property type="component" value="Unassembled WGS sequence"/>
</dbReference>
<dbReference type="AlphaFoldDB" id="A0ABD3Q2K3"/>
<keyword evidence="2" id="KW-0472">Membrane</keyword>
<evidence type="ECO:0000313" key="4">
    <source>
        <dbReference type="Proteomes" id="UP001516023"/>
    </source>
</evidence>
<accession>A0ABD3Q2K3</accession>
<dbReference type="EMBL" id="JABMIG020000083">
    <property type="protein sequence ID" value="KAL3794149.1"/>
    <property type="molecule type" value="Genomic_DNA"/>
</dbReference>
<comment type="caution">
    <text evidence="3">The sequence shown here is derived from an EMBL/GenBank/DDBJ whole genome shotgun (WGS) entry which is preliminary data.</text>
</comment>
<protein>
    <recommendedName>
        <fullName evidence="5">Ricin B lectin domain-containing protein</fullName>
    </recommendedName>
</protein>
<keyword evidence="2" id="KW-1133">Transmembrane helix</keyword>
<sequence length="360" mass="40056">MERTNMPIDLDAMSSIHSDRRRLQMTKVVGGSLVVTFAALVSLSILAGVELHSKSVTKSAAVVQEDVPSTEVEGEGIPISSRGAPVTFVLPLPATSAPSFRPSSSPSESLRPSSWPSANPTASNSPSEAPSSIPSQSFEPTQTLVPTRSTVPSRSIKPSSSASPSQYPSVPPTTKPTHPEKFRLRLFWKPGYYWQESYEESWFCLACASCENNVFNASCKLEETCEEGMMLGLTLCEPGDNAKIGKVKAEEFTIWEKRNLFRKAGEVDEEGDVIQLFGHDLCIARESKTDVHLEKCTGDKEQRWMGFRPDREFELQPVEKKKRDVDRCLTQHHHPKRGERVYAEKCDTARKTTTSLWITY</sequence>
<feature type="compositionally biased region" description="Low complexity" evidence="1">
    <location>
        <begin position="149"/>
        <end position="168"/>
    </location>
</feature>
<proteinExistence type="predicted"/>
<name>A0ABD3Q2K3_9STRA</name>
<feature type="transmembrane region" description="Helical" evidence="2">
    <location>
        <begin position="28"/>
        <end position="49"/>
    </location>
</feature>
<evidence type="ECO:0000313" key="3">
    <source>
        <dbReference type="EMBL" id="KAL3794149.1"/>
    </source>
</evidence>
<evidence type="ECO:0000256" key="1">
    <source>
        <dbReference type="SAM" id="MobiDB-lite"/>
    </source>
</evidence>
<evidence type="ECO:0008006" key="5">
    <source>
        <dbReference type="Google" id="ProtNLM"/>
    </source>
</evidence>
<keyword evidence="4" id="KW-1185">Reference proteome</keyword>
<feature type="region of interest" description="Disordered" evidence="1">
    <location>
        <begin position="97"/>
        <end position="177"/>
    </location>
</feature>
<dbReference type="PROSITE" id="PS50231">
    <property type="entry name" value="RICIN_B_LECTIN"/>
    <property type="match status" value="1"/>
</dbReference>
<keyword evidence="2" id="KW-0812">Transmembrane</keyword>
<feature type="compositionally biased region" description="Polar residues" evidence="1">
    <location>
        <begin position="138"/>
        <end position="148"/>
    </location>
</feature>
<feature type="compositionally biased region" description="Low complexity" evidence="1">
    <location>
        <begin position="97"/>
        <end position="137"/>
    </location>
</feature>